<name>A0A9X2JJ49_9BACT</name>
<dbReference type="Gene3D" id="1.20.120.1810">
    <property type="match status" value="1"/>
</dbReference>
<evidence type="ECO:0000256" key="3">
    <source>
        <dbReference type="ARBA" id="ARBA00023125"/>
    </source>
</evidence>
<feature type="domain" description="RNA polymerase sigma-70 region 2" evidence="5">
    <location>
        <begin position="134"/>
        <end position="198"/>
    </location>
</feature>
<sequence>MPAKKKSIKPRPKPLSELKQRLERLQERPISFIVSERFGEDDLTPTDQLVVDVEQGLEVATSSGGEGLPPHLRRMCSTPLLSMQQEYELFLRMNYCKYHAAAIVGSVNPNRPARAKLDEAEEYLARADRLRNYLLKANTRLVVSIARKFADNRNSFDDLLSGGLTSLVRAVEKFDCDRGFRFSTYATCAVRRDLNRVVNTRRRDSQRFAATPSDVLESVAEDEFQHPGQAVQRWRLLSQVLGDMMERLDEREKRIIRARFGFDEEGGKTSFSHLGKRMGISKERVRQLANRALEKLRDHECMEQLQALS</sequence>
<evidence type="ECO:0000256" key="2">
    <source>
        <dbReference type="ARBA" id="ARBA00023082"/>
    </source>
</evidence>
<dbReference type="RefSeq" id="WP_252855892.1">
    <property type="nucleotide sequence ID" value="NZ_JAMXLR010000092.1"/>
</dbReference>
<dbReference type="InterPro" id="IPR007630">
    <property type="entry name" value="RNA_pol_sigma70_r4"/>
</dbReference>
<dbReference type="EMBL" id="JAMXLR010000092">
    <property type="protein sequence ID" value="MCO6047785.1"/>
    <property type="molecule type" value="Genomic_DNA"/>
</dbReference>
<reference evidence="7" key="1">
    <citation type="submission" date="2022-06" db="EMBL/GenBank/DDBJ databases">
        <title>Aeoliella straminimaris, a novel planctomycete from sediments.</title>
        <authorList>
            <person name="Vitorino I.R."/>
            <person name="Lage O.M."/>
        </authorList>
    </citation>
    <scope>NUCLEOTIDE SEQUENCE</scope>
    <source>
        <strain evidence="7">ICT_H6.2</strain>
    </source>
</reference>
<dbReference type="InterPro" id="IPR013325">
    <property type="entry name" value="RNA_pol_sigma_r2"/>
</dbReference>
<evidence type="ECO:0000313" key="7">
    <source>
        <dbReference type="EMBL" id="MCO6047785.1"/>
    </source>
</evidence>
<comment type="caution">
    <text evidence="7">The sequence shown here is derived from an EMBL/GenBank/DDBJ whole genome shotgun (WGS) entry which is preliminary data.</text>
</comment>
<dbReference type="GO" id="GO:0006352">
    <property type="term" value="P:DNA-templated transcription initiation"/>
    <property type="evidence" value="ECO:0007669"/>
    <property type="project" value="InterPro"/>
</dbReference>
<dbReference type="InterPro" id="IPR036388">
    <property type="entry name" value="WH-like_DNA-bd_sf"/>
</dbReference>
<protein>
    <submittedName>
        <fullName evidence="7">Sigma-70 family RNA polymerase sigma factor</fullName>
    </submittedName>
</protein>
<dbReference type="Gene3D" id="1.10.10.10">
    <property type="entry name" value="Winged helix-like DNA-binding domain superfamily/Winged helix DNA-binding domain"/>
    <property type="match status" value="1"/>
</dbReference>
<dbReference type="Pfam" id="PF04542">
    <property type="entry name" value="Sigma70_r2"/>
    <property type="match status" value="1"/>
</dbReference>
<keyword evidence="8" id="KW-1185">Reference proteome</keyword>
<dbReference type="PANTHER" id="PTHR30603">
    <property type="entry name" value="RNA POLYMERASE SIGMA FACTOR RPO"/>
    <property type="match status" value="1"/>
</dbReference>
<dbReference type="AlphaFoldDB" id="A0A9X2JJ49"/>
<dbReference type="GO" id="GO:0016987">
    <property type="term" value="F:sigma factor activity"/>
    <property type="evidence" value="ECO:0007669"/>
    <property type="project" value="UniProtKB-KW"/>
</dbReference>
<keyword evidence="3" id="KW-0238">DNA-binding</keyword>
<dbReference type="InterPro" id="IPR050239">
    <property type="entry name" value="Sigma-70_RNA_pol_init_factors"/>
</dbReference>
<dbReference type="CDD" id="cd06171">
    <property type="entry name" value="Sigma70_r4"/>
    <property type="match status" value="1"/>
</dbReference>
<dbReference type="PRINTS" id="PR00046">
    <property type="entry name" value="SIGMA70FCT"/>
</dbReference>
<dbReference type="InterPro" id="IPR007627">
    <property type="entry name" value="RNA_pol_sigma70_r2"/>
</dbReference>
<evidence type="ECO:0000313" key="8">
    <source>
        <dbReference type="Proteomes" id="UP001155241"/>
    </source>
</evidence>
<evidence type="ECO:0000259" key="6">
    <source>
        <dbReference type="Pfam" id="PF04545"/>
    </source>
</evidence>
<evidence type="ECO:0000256" key="1">
    <source>
        <dbReference type="ARBA" id="ARBA00023015"/>
    </source>
</evidence>
<accession>A0A9X2JJ49</accession>
<dbReference type="InterPro" id="IPR013324">
    <property type="entry name" value="RNA_pol_sigma_r3/r4-like"/>
</dbReference>
<dbReference type="GO" id="GO:0003677">
    <property type="term" value="F:DNA binding"/>
    <property type="evidence" value="ECO:0007669"/>
    <property type="project" value="UniProtKB-KW"/>
</dbReference>
<keyword evidence="4" id="KW-0804">Transcription</keyword>
<evidence type="ECO:0000256" key="4">
    <source>
        <dbReference type="ARBA" id="ARBA00023163"/>
    </source>
</evidence>
<dbReference type="SUPFAM" id="SSF88659">
    <property type="entry name" value="Sigma3 and sigma4 domains of RNA polymerase sigma factors"/>
    <property type="match status" value="1"/>
</dbReference>
<dbReference type="NCBIfam" id="TIGR02937">
    <property type="entry name" value="sigma70-ECF"/>
    <property type="match status" value="1"/>
</dbReference>
<dbReference type="InterPro" id="IPR000943">
    <property type="entry name" value="RNA_pol_sigma70"/>
</dbReference>
<keyword evidence="2" id="KW-0731">Sigma factor</keyword>
<feature type="domain" description="RNA polymerase sigma-70 region 4" evidence="6">
    <location>
        <begin position="245"/>
        <end position="297"/>
    </location>
</feature>
<dbReference type="InterPro" id="IPR014284">
    <property type="entry name" value="RNA_pol_sigma-70_dom"/>
</dbReference>
<gene>
    <name evidence="7" type="ORF">NG895_28100</name>
</gene>
<proteinExistence type="predicted"/>
<organism evidence="7 8">
    <name type="scientific">Aeoliella straminimaris</name>
    <dbReference type="NCBI Taxonomy" id="2954799"/>
    <lineage>
        <taxon>Bacteria</taxon>
        <taxon>Pseudomonadati</taxon>
        <taxon>Planctomycetota</taxon>
        <taxon>Planctomycetia</taxon>
        <taxon>Pirellulales</taxon>
        <taxon>Lacipirellulaceae</taxon>
        <taxon>Aeoliella</taxon>
    </lineage>
</organism>
<dbReference type="PANTHER" id="PTHR30603:SF60">
    <property type="entry name" value="RNA POLYMERASE SIGMA FACTOR RPOD"/>
    <property type="match status" value="1"/>
</dbReference>
<dbReference type="SUPFAM" id="SSF88946">
    <property type="entry name" value="Sigma2 domain of RNA polymerase sigma factors"/>
    <property type="match status" value="1"/>
</dbReference>
<dbReference type="Pfam" id="PF04545">
    <property type="entry name" value="Sigma70_r4"/>
    <property type="match status" value="1"/>
</dbReference>
<evidence type="ECO:0000259" key="5">
    <source>
        <dbReference type="Pfam" id="PF04542"/>
    </source>
</evidence>
<keyword evidence="1" id="KW-0805">Transcription regulation</keyword>
<dbReference type="Proteomes" id="UP001155241">
    <property type="component" value="Unassembled WGS sequence"/>
</dbReference>